<dbReference type="EMBL" id="FP929046">
    <property type="protein sequence ID" value="CBL02510.1"/>
    <property type="molecule type" value="Genomic_DNA"/>
</dbReference>
<sequence length="67" mass="7744">MIGIDHREQGRKERALAEYYRTLARYPTECGDPITYQLSEEQLKQVLCGEVTVDELIGRGEVSERQD</sequence>
<dbReference type="AlphaFoldDB" id="D4KCE7"/>
<protein>
    <recommendedName>
        <fullName evidence="3">Tetratricopeptide repeat</fullName>
    </recommendedName>
</protein>
<name>D4KCE7_9FIRM</name>
<dbReference type="KEGG" id="fpa:FPR_23370"/>
<reference evidence="1 2" key="2">
    <citation type="submission" date="2010-03" db="EMBL/GenBank/DDBJ databases">
        <authorList>
            <person name="Pajon A."/>
        </authorList>
    </citation>
    <scope>NUCLEOTIDE SEQUENCE [LARGE SCALE GENOMIC DNA]</scope>
    <source>
        <strain evidence="1 2">SL3/3</strain>
    </source>
</reference>
<proteinExistence type="predicted"/>
<evidence type="ECO:0000313" key="1">
    <source>
        <dbReference type="EMBL" id="CBL02510.1"/>
    </source>
</evidence>
<dbReference type="Proteomes" id="UP000007059">
    <property type="component" value="Chromosome"/>
</dbReference>
<dbReference type="HOGENOM" id="CLU_2806121_0_0_9"/>
<accession>D4KCE7</accession>
<reference evidence="1 2" key="1">
    <citation type="submission" date="2010-03" db="EMBL/GenBank/DDBJ databases">
        <title>The genome sequence of Faecalibacterium prausnitzii SL3/3.</title>
        <authorList>
            <consortium name="metaHIT consortium -- http://www.metahit.eu/"/>
            <person name="Pajon A."/>
            <person name="Turner K."/>
            <person name="Parkhill J."/>
            <person name="Duncan S."/>
            <person name="Flint H."/>
        </authorList>
    </citation>
    <scope>NUCLEOTIDE SEQUENCE [LARGE SCALE GENOMIC DNA]</scope>
    <source>
        <strain evidence="1 2">SL3/3</strain>
    </source>
</reference>
<dbReference type="RefSeq" id="WP_015538031.1">
    <property type="nucleotide sequence ID" value="NC_021020.1"/>
</dbReference>
<evidence type="ECO:0000313" key="2">
    <source>
        <dbReference type="Proteomes" id="UP000007059"/>
    </source>
</evidence>
<organism evidence="1 2">
    <name type="scientific">Faecalibacterium prausnitzii SL3/3</name>
    <dbReference type="NCBI Taxonomy" id="657322"/>
    <lineage>
        <taxon>Bacteria</taxon>
        <taxon>Bacillati</taxon>
        <taxon>Bacillota</taxon>
        <taxon>Clostridia</taxon>
        <taxon>Eubacteriales</taxon>
        <taxon>Oscillospiraceae</taxon>
        <taxon>Faecalibacterium</taxon>
    </lineage>
</organism>
<evidence type="ECO:0008006" key="3">
    <source>
        <dbReference type="Google" id="ProtNLM"/>
    </source>
</evidence>
<gene>
    <name evidence="1" type="ORF">FPR_23370</name>
</gene>